<gene>
    <name evidence="2" type="ORF">TWF718_010148</name>
</gene>
<keyword evidence="1" id="KW-1133">Transmembrane helix</keyword>
<feature type="transmembrane region" description="Helical" evidence="1">
    <location>
        <begin position="47"/>
        <end position="73"/>
    </location>
</feature>
<accession>A0AAN8MJ89</accession>
<dbReference type="Proteomes" id="UP001313282">
    <property type="component" value="Unassembled WGS sequence"/>
</dbReference>
<protein>
    <submittedName>
        <fullName evidence="2">Uncharacterized protein</fullName>
    </submittedName>
</protein>
<comment type="caution">
    <text evidence="2">The sequence shown here is derived from an EMBL/GenBank/DDBJ whole genome shotgun (WGS) entry which is preliminary data.</text>
</comment>
<dbReference type="AlphaFoldDB" id="A0AAN8MJ89"/>
<evidence type="ECO:0000313" key="2">
    <source>
        <dbReference type="EMBL" id="KAK6334701.1"/>
    </source>
</evidence>
<name>A0AAN8MJ89_9PEZI</name>
<evidence type="ECO:0000313" key="3">
    <source>
        <dbReference type="Proteomes" id="UP001313282"/>
    </source>
</evidence>
<keyword evidence="1" id="KW-0472">Membrane</keyword>
<keyword evidence="1" id="KW-0812">Transmembrane</keyword>
<keyword evidence="3" id="KW-1185">Reference proteome</keyword>
<organism evidence="2 3">
    <name type="scientific">Orbilia javanica</name>
    <dbReference type="NCBI Taxonomy" id="47235"/>
    <lineage>
        <taxon>Eukaryota</taxon>
        <taxon>Fungi</taxon>
        <taxon>Dikarya</taxon>
        <taxon>Ascomycota</taxon>
        <taxon>Pezizomycotina</taxon>
        <taxon>Orbiliomycetes</taxon>
        <taxon>Orbiliales</taxon>
        <taxon>Orbiliaceae</taxon>
        <taxon>Orbilia</taxon>
    </lineage>
</organism>
<sequence length="289" mass="31597">MGERLAEAEATLEKAKLEFGKTIPETARLAGIALVSSLGNYGAATGAAYAAASAATAGAFAAVALACATYYVVSRDVRMHELKQAQEETNHADQELKNCIDRVEKAEECLRNATTSAEKWESIEKAADAIAKQMGSLQQHVTRTMRYFTTLNKDIRKFSEIYRTGAGDQDSSVVPNLDDLGLDKIALELKCSAHVVHAVSAMYARVSGEHIQEGFGLIASLSYLEGDEEELSEVELAKRREGKLRLYQDGAEAGIQCIVYEEKLKLFREAQILYPALTDASPLRPKLEM</sequence>
<evidence type="ECO:0000256" key="1">
    <source>
        <dbReference type="SAM" id="Phobius"/>
    </source>
</evidence>
<dbReference type="EMBL" id="JAVHNR010000008">
    <property type="protein sequence ID" value="KAK6334701.1"/>
    <property type="molecule type" value="Genomic_DNA"/>
</dbReference>
<reference evidence="2 3" key="1">
    <citation type="submission" date="2019-10" db="EMBL/GenBank/DDBJ databases">
        <authorList>
            <person name="Palmer J.M."/>
        </authorList>
    </citation>
    <scope>NUCLEOTIDE SEQUENCE [LARGE SCALE GENOMIC DNA]</scope>
    <source>
        <strain evidence="2 3">TWF718</strain>
    </source>
</reference>
<proteinExistence type="predicted"/>